<evidence type="ECO:0000256" key="2">
    <source>
        <dbReference type="ARBA" id="ARBA00023015"/>
    </source>
</evidence>
<dbReference type="Gene3D" id="1.10.1740.10">
    <property type="match status" value="1"/>
</dbReference>
<dbReference type="InterPro" id="IPR007627">
    <property type="entry name" value="RNA_pol_sigma70_r2"/>
</dbReference>
<feature type="domain" description="RNA polymerase sigma factor 70 region 4 type 2" evidence="6">
    <location>
        <begin position="121"/>
        <end position="172"/>
    </location>
</feature>
<dbReference type="InterPro" id="IPR013324">
    <property type="entry name" value="RNA_pol_sigma_r3/r4-like"/>
</dbReference>
<accession>A0A6N8JJU2</accession>
<evidence type="ECO:0000259" key="6">
    <source>
        <dbReference type="Pfam" id="PF08281"/>
    </source>
</evidence>
<dbReference type="RefSeq" id="WP_157303434.1">
    <property type="nucleotide sequence ID" value="NZ_BAAAZB010000018.1"/>
</dbReference>
<keyword evidence="4" id="KW-0804">Transcription</keyword>
<proteinExistence type="inferred from homology"/>
<evidence type="ECO:0000256" key="3">
    <source>
        <dbReference type="ARBA" id="ARBA00023082"/>
    </source>
</evidence>
<comment type="similarity">
    <text evidence="1">Belongs to the sigma-70 factor family. ECF subfamily.</text>
</comment>
<comment type="caution">
    <text evidence="7">The sequence shown here is derived from an EMBL/GenBank/DDBJ whole genome shotgun (WGS) entry which is preliminary data.</text>
</comment>
<feature type="domain" description="RNA polymerase sigma-70 region 2" evidence="5">
    <location>
        <begin position="24"/>
        <end position="90"/>
    </location>
</feature>
<dbReference type="Pfam" id="PF08281">
    <property type="entry name" value="Sigma70_r4_2"/>
    <property type="match status" value="1"/>
</dbReference>
<sequence length="188" mass="22315">MPKECQHTLWNSIRQGNEKAFRQLFEEYWEDLFSYACKITRNHSFAQDIVQGLFIHLWEKHSALPEVNAVLPYLHSALKNRLLNALRDENLYQRHVDLFKETNKESDHSIVEHLQFKETEQQLLHSINQLPVKMKDVFYLNRIENLSVAEIALRQGTSPQTIRNQLNTALQRIKSLWIVEILIVLWLL</sequence>
<evidence type="ECO:0000256" key="1">
    <source>
        <dbReference type="ARBA" id="ARBA00010641"/>
    </source>
</evidence>
<dbReference type="Proteomes" id="UP000468388">
    <property type="component" value="Unassembled WGS sequence"/>
</dbReference>
<protein>
    <submittedName>
        <fullName evidence="7">RNA polymerase sigma-70 factor</fullName>
    </submittedName>
</protein>
<dbReference type="SUPFAM" id="SSF88659">
    <property type="entry name" value="Sigma3 and sigma4 domains of RNA polymerase sigma factors"/>
    <property type="match status" value="1"/>
</dbReference>
<dbReference type="GO" id="GO:0006352">
    <property type="term" value="P:DNA-templated transcription initiation"/>
    <property type="evidence" value="ECO:0007669"/>
    <property type="project" value="InterPro"/>
</dbReference>
<dbReference type="AlphaFoldDB" id="A0A6N8JJU2"/>
<dbReference type="SUPFAM" id="SSF88946">
    <property type="entry name" value="Sigma2 domain of RNA polymerase sigma factors"/>
    <property type="match status" value="1"/>
</dbReference>
<evidence type="ECO:0000256" key="4">
    <source>
        <dbReference type="ARBA" id="ARBA00023163"/>
    </source>
</evidence>
<dbReference type="GO" id="GO:0016987">
    <property type="term" value="F:sigma factor activity"/>
    <property type="evidence" value="ECO:0007669"/>
    <property type="project" value="UniProtKB-KW"/>
</dbReference>
<keyword evidence="2" id="KW-0805">Transcription regulation</keyword>
<dbReference type="InterPro" id="IPR036388">
    <property type="entry name" value="WH-like_DNA-bd_sf"/>
</dbReference>
<dbReference type="NCBIfam" id="TIGR02985">
    <property type="entry name" value="Sig70_bacteroi1"/>
    <property type="match status" value="1"/>
</dbReference>
<dbReference type="InterPro" id="IPR014284">
    <property type="entry name" value="RNA_pol_sigma-70_dom"/>
</dbReference>
<dbReference type="NCBIfam" id="TIGR02937">
    <property type="entry name" value="sigma70-ECF"/>
    <property type="match status" value="1"/>
</dbReference>
<keyword evidence="3" id="KW-0731">Sigma factor</keyword>
<evidence type="ECO:0000313" key="8">
    <source>
        <dbReference type="Proteomes" id="UP000468388"/>
    </source>
</evidence>
<dbReference type="Gene3D" id="1.10.10.10">
    <property type="entry name" value="Winged helix-like DNA-binding domain superfamily/Winged helix DNA-binding domain"/>
    <property type="match status" value="1"/>
</dbReference>
<dbReference type="GO" id="GO:0003677">
    <property type="term" value="F:DNA binding"/>
    <property type="evidence" value="ECO:0007669"/>
    <property type="project" value="InterPro"/>
</dbReference>
<dbReference type="PANTHER" id="PTHR43133:SF46">
    <property type="entry name" value="RNA POLYMERASE SIGMA-70 FACTOR ECF SUBFAMILY"/>
    <property type="match status" value="1"/>
</dbReference>
<dbReference type="InterPro" id="IPR014327">
    <property type="entry name" value="RNA_pol_sigma70_bacteroid"/>
</dbReference>
<dbReference type="Pfam" id="PF04542">
    <property type="entry name" value="Sigma70_r2"/>
    <property type="match status" value="1"/>
</dbReference>
<dbReference type="PANTHER" id="PTHR43133">
    <property type="entry name" value="RNA POLYMERASE ECF-TYPE SIGMA FACTO"/>
    <property type="match status" value="1"/>
</dbReference>
<organism evidence="7 8">
    <name type="scientific">Chitinophaga oryziterrae</name>
    <dbReference type="NCBI Taxonomy" id="1031224"/>
    <lineage>
        <taxon>Bacteria</taxon>
        <taxon>Pseudomonadati</taxon>
        <taxon>Bacteroidota</taxon>
        <taxon>Chitinophagia</taxon>
        <taxon>Chitinophagales</taxon>
        <taxon>Chitinophagaceae</taxon>
        <taxon>Chitinophaga</taxon>
    </lineage>
</organism>
<dbReference type="InterPro" id="IPR039425">
    <property type="entry name" value="RNA_pol_sigma-70-like"/>
</dbReference>
<gene>
    <name evidence="7" type="ORF">GO495_28900</name>
</gene>
<keyword evidence="8" id="KW-1185">Reference proteome</keyword>
<dbReference type="OrthoDB" id="764811at2"/>
<evidence type="ECO:0000259" key="5">
    <source>
        <dbReference type="Pfam" id="PF04542"/>
    </source>
</evidence>
<dbReference type="EMBL" id="WRXO01000012">
    <property type="protein sequence ID" value="MVT44646.1"/>
    <property type="molecule type" value="Genomic_DNA"/>
</dbReference>
<reference evidence="7 8" key="1">
    <citation type="submission" date="2019-12" db="EMBL/GenBank/DDBJ databases">
        <title>The draft genomic sequence of strain Chitinophaga oryziterrae JCM 16595.</title>
        <authorList>
            <person name="Zhang X."/>
        </authorList>
    </citation>
    <scope>NUCLEOTIDE SEQUENCE [LARGE SCALE GENOMIC DNA]</scope>
    <source>
        <strain evidence="7 8">JCM 16595</strain>
    </source>
</reference>
<dbReference type="InterPro" id="IPR013249">
    <property type="entry name" value="RNA_pol_sigma70_r4_t2"/>
</dbReference>
<dbReference type="InterPro" id="IPR013325">
    <property type="entry name" value="RNA_pol_sigma_r2"/>
</dbReference>
<evidence type="ECO:0000313" key="7">
    <source>
        <dbReference type="EMBL" id="MVT44646.1"/>
    </source>
</evidence>
<name>A0A6N8JJU2_9BACT</name>